<proteinExistence type="predicted"/>
<keyword evidence="2" id="KW-1185">Reference proteome</keyword>
<protein>
    <submittedName>
        <fullName evidence="1">Uncharacterized protein</fullName>
    </submittedName>
</protein>
<reference evidence="1 2" key="1">
    <citation type="journal article" date="2019" name="Sci. Rep.">
        <title>Orb-weaving spider Araneus ventricosus genome elucidates the spidroin gene catalogue.</title>
        <authorList>
            <person name="Kono N."/>
            <person name="Nakamura H."/>
            <person name="Ohtoshi R."/>
            <person name="Moran D.A.P."/>
            <person name="Shinohara A."/>
            <person name="Yoshida Y."/>
            <person name="Fujiwara M."/>
            <person name="Mori M."/>
            <person name="Tomita M."/>
            <person name="Arakawa K."/>
        </authorList>
    </citation>
    <scope>NUCLEOTIDE SEQUENCE [LARGE SCALE GENOMIC DNA]</scope>
</reference>
<sequence>HHFRKANPILLKLGTHVPHYMTRVLKGKISPSLVSEALWGKVSKIHVTNRPIGMLADFGEASFTCSSLADLKYGRGK</sequence>
<evidence type="ECO:0000313" key="2">
    <source>
        <dbReference type="Proteomes" id="UP000499080"/>
    </source>
</evidence>
<name>A0A4Y2AIU2_ARAVE</name>
<organism evidence="1 2">
    <name type="scientific">Araneus ventricosus</name>
    <name type="common">Orbweaver spider</name>
    <name type="synonym">Epeira ventricosa</name>
    <dbReference type="NCBI Taxonomy" id="182803"/>
    <lineage>
        <taxon>Eukaryota</taxon>
        <taxon>Metazoa</taxon>
        <taxon>Ecdysozoa</taxon>
        <taxon>Arthropoda</taxon>
        <taxon>Chelicerata</taxon>
        <taxon>Arachnida</taxon>
        <taxon>Araneae</taxon>
        <taxon>Araneomorphae</taxon>
        <taxon>Entelegynae</taxon>
        <taxon>Araneoidea</taxon>
        <taxon>Araneidae</taxon>
        <taxon>Araneus</taxon>
    </lineage>
</organism>
<accession>A0A4Y2AIU2</accession>
<dbReference type="Proteomes" id="UP000499080">
    <property type="component" value="Unassembled WGS sequence"/>
</dbReference>
<gene>
    <name evidence="1" type="ORF">AVEN_125174_1</name>
</gene>
<dbReference type="EMBL" id="BGPR01156646">
    <property type="protein sequence ID" value="GBL79753.1"/>
    <property type="molecule type" value="Genomic_DNA"/>
</dbReference>
<feature type="non-terminal residue" evidence="1">
    <location>
        <position position="1"/>
    </location>
</feature>
<comment type="caution">
    <text evidence="1">The sequence shown here is derived from an EMBL/GenBank/DDBJ whole genome shotgun (WGS) entry which is preliminary data.</text>
</comment>
<evidence type="ECO:0000313" key="1">
    <source>
        <dbReference type="EMBL" id="GBL79753.1"/>
    </source>
</evidence>
<dbReference type="AlphaFoldDB" id="A0A4Y2AIU2"/>